<dbReference type="GO" id="GO:0004735">
    <property type="term" value="F:pyrroline-5-carboxylate reductase activity"/>
    <property type="evidence" value="ECO:0007669"/>
    <property type="project" value="UniProtKB-UniRule"/>
</dbReference>
<dbReference type="eggNOG" id="COG0345">
    <property type="taxonomic scope" value="Bacteria"/>
</dbReference>
<dbReference type="Proteomes" id="UP000001285">
    <property type="component" value="Chromosome"/>
</dbReference>
<comment type="similarity">
    <text evidence="1 6">Belongs to the pyrroline-5-carboxylate reductase family.</text>
</comment>
<keyword evidence="6" id="KW-0963">Cytoplasm</keyword>
<dbReference type="STRING" id="714313.LSA_00680"/>
<comment type="function">
    <text evidence="5 6">Catalyzes the reduction of 1-pyrroline-5-carboxylate (PCA) to L-proline.</text>
</comment>
<dbReference type="PIRSF" id="PIRSF000193">
    <property type="entry name" value="Pyrrol-5-carb_rd"/>
    <property type="match status" value="1"/>
</dbReference>
<evidence type="ECO:0000259" key="9">
    <source>
        <dbReference type="Pfam" id="PF14748"/>
    </source>
</evidence>
<dbReference type="InterPro" id="IPR036291">
    <property type="entry name" value="NAD(P)-bd_dom_sf"/>
</dbReference>
<dbReference type="PROSITE" id="PS00521">
    <property type="entry name" value="P5CR"/>
    <property type="match status" value="1"/>
</dbReference>
<dbReference type="InterPro" id="IPR053790">
    <property type="entry name" value="P5CR-like_CS"/>
</dbReference>
<evidence type="ECO:0000256" key="1">
    <source>
        <dbReference type="ARBA" id="ARBA00005525"/>
    </source>
</evidence>
<dbReference type="HAMAP" id="MF_01925">
    <property type="entry name" value="P5C_reductase"/>
    <property type="match status" value="1"/>
</dbReference>
<dbReference type="PANTHER" id="PTHR11645">
    <property type="entry name" value="PYRROLINE-5-CARBOXYLATE REDUCTASE"/>
    <property type="match status" value="1"/>
</dbReference>
<dbReference type="GO" id="GO:0055129">
    <property type="term" value="P:L-proline biosynthetic process"/>
    <property type="evidence" value="ECO:0007669"/>
    <property type="project" value="UniProtKB-UniRule"/>
</dbReference>
<dbReference type="FunFam" id="1.10.3730.10:FF:000001">
    <property type="entry name" value="Pyrroline-5-carboxylate reductase"/>
    <property type="match status" value="1"/>
</dbReference>
<dbReference type="EMBL" id="CP002461">
    <property type="protein sequence ID" value="AEN98556.1"/>
    <property type="molecule type" value="Genomic_DNA"/>
</dbReference>
<keyword evidence="11" id="KW-1185">Reference proteome</keyword>
<evidence type="ECO:0000256" key="3">
    <source>
        <dbReference type="ARBA" id="ARBA00022857"/>
    </source>
</evidence>
<gene>
    <name evidence="6" type="primary">proC</name>
    <name evidence="10" type="ordered locus">LSA_00680</name>
</gene>
<dbReference type="GO" id="GO:0005737">
    <property type="term" value="C:cytoplasm"/>
    <property type="evidence" value="ECO:0007669"/>
    <property type="project" value="UniProtKB-SubCell"/>
</dbReference>
<dbReference type="SUPFAM" id="SSF48179">
    <property type="entry name" value="6-phosphogluconate dehydrogenase C-terminal domain-like"/>
    <property type="match status" value="1"/>
</dbReference>
<dbReference type="Pfam" id="PF14748">
    <property type="entry name" value="P5CR_dimer"/>
    <property type="match status" value="1"/>
</dbReference>
<comment type="catalytic activity">
    <reaction evidence="6">
        <text>L-proline + NADP(+) = (S)-1-pyrroline-5-carboxylate + NADPH + 2 H(+)</text>
        <dbReference type="Rhea" id="RHEA:14109"/>
        <dbReference type="ChEBI" id="CHEBI:15378"/>
        <dbReference type="ChEBI" id="CHEBI:17388"/>
        <dbReference type="ChEBI" id="CHEBI:57783"/>
        <dbReference type="ChEBI" id="CHEBI:58349"/>
        <dbReference type="ChEBI" id="CHEBI:60039"/>
        <dbReference type="EC" id="1.5.1.2"/>
    </reaction>
</comment>
<dbReference type="Gene3D" id="3.40.50.720">
    <property type="entry name" value="NAD(P)-binding Rossmann-like Domain"/>
    <property type="match status" value="1"/>
</dbReference>
<evidence type="ECO:0000256" key="5">
    <source>
        <dbReference type="ARBA" id="ARBA00058118"/>
    </source>
</evidence>
<dbReference type="InterPro" id="IPR028939">
    <property type="entry name" value="P5C_Rdtase_cat_N"/>
</dbReference>
<evidence type="ECO:0000256" key="4">
    <source>
        <dbReference type="ARBA" id="ARBA00023002"/>
    </source>
</evidence>
<protein>
    <recommendedName>
        <fullName evidence="6">Pyrroline-5-carboxylate reductase</fullName>
        <shortName evidence="6">P5C reductase</shortName>
        <shortName evidence="6">P5CR</shortName>
        <ecNumber evidence="6">1.5.1.2</ecNumber>
    </recommendedName>
    <alternativeName>
        <fullName evidence="6">PCA reductase</fullName>
    </alternativeName>
</protein>
<dbReference type="HOGENOM" id="CLU_042344_3_1_9"/>
<feature type="binding site" evidence="7">
    <location>
        <begin position="16"/>
        <end position="21"/>
    </location>
    <ligand>
        <name>NADP(+)</name>
        <dbReference type="ChEBI" id="CHEBI:58349"/>
    </ligand>
</feature>
<keyword evidence="3 6" id="KW-0521">NADP</keyword>
<keyword evidence="6" id="KW-0028">Amino-acid biosynthesis</keyword>
<evidence type="ECO:0000256" key="2">
    <source>
        <dbReference type="ARBA" id="ARBA00022650"/>
    </source>
</evidence>
<keyword evidence="2 6" id="KW-0641">Proline biosynthesis</keyword>
<accession>G2KTW3</accession>
<evidence type="ECO:0000256" key="6">
    <source>
        <dbReference type="HAMAP-Rule" id="MF_01925"/>
    </source>
</evidence>
<reference evidence="10 11" key="1">
    <citation type="journal article" date="2011" name="Microb. Cell Fact.">
        <title>Genomic analysis reveals Lactobacillus sanfranciscensis as stable element in traditional sourdoughs.</title>
        <authorList>
            <person name="Vogel R.F."/>
            <person name="Pavlovic M."/>
            <person name="Ehrmann M.A."/>
            <person name="Wiezer A."/>
            <person name="Liesegang H."/>
            <person name="Offschanka S."/>
            <person name="Voget S."/>
            <person name="Angelov A."/>
            <person name="Bocker G."/>
            <person name="Liebl W."/>
        </authorList>
    </citation>
    <scope>NUCLEOTIDE SEQUENCE [LARGE SCALE GENOMIC DNA]</scope>
    <source>
        <strain evidence="10 11">TMW 1.1304</strain>
    </source>
</reference>
<sequence length="268" mass="27588">MIKTKKDGLIMKIGVLGAGHMGSAMIRGLANKYDVNDIFVNGHRVSPRLLALQKEIGFQMMENNDFSAMDMLIVATPAPVTIDALINVTVGDDTIIVSAVQGVSAKGIKNISPKNSVICMIPNIPVAVNAGCIAVEKGGFATPEATEKANEVLGSLGTLIPVKSKDLGIAGTVGGCGPAFVDVFLSALGDAAVQNGLDRETAYKVAASMVTGSAKMALDTGLNPSDLKDQVTSPGGSTIKGVVALDANGFRNAVNQAVNKANGTYKDE</sequence>
<comment type="pathway">
    <text evidence="6">Amino-acid biosynthesis; L-proline biosynthesis; L-proline from L-glutamate 5-semialdehyde: step 1/1.</text>
</comment>
<dbReference type="EC" id="1.5.1.2" evidence="6"/>
<dbReference type="InterPro" id="IPR000304">
    <property type="entry name" value="Pyrroline-COOH_reductase"/>
</dbReference>
<dbReference type="UniPathway" id="UPA00098">
    <property type="reaction ID" value="UER00361"/>
</dbReference>
<dbReference type="AlphaFoldDB" id="G2KTW3"/>
<dbReference type="InterPro" id="IPR008927">
    <property type="entry name" value="6-PGluconate_DH-like_C_sf"/>
</dbReference>
<dbReference type="KEGG" id="lsn:LSA_00680"/>
<organism evidence="10 11">
    <name type="scientific">Fructilactobacillus sanfranciscensis (strain TMW 1.1304)</name>
    <name type="common">Lactobacillus sanfranciscensis</name>
    <dbReference type="NCBI Taxonomy" id="714313"/>
    <lineage>
        <taxon>Bacteria</taxon>
        <taxon>Bacillati</taxon>
        <taxon>Bacillota</taxon>
        <taxon>Bacilli</taxon>
        <taxon>Lactobacillales</taxon>
        <taxon>Lactobacillaceae</taxon>
        <taxon>Fructilactobacillus</taxon>
    </lineage>
</organism>
<dbReference type="InterPro" id="IPR029036">
    <property type="entry name" value="P5CR_dimer"/>
</dbReference>
<feature type="domain" description="Pyrroline-5-carboxylate reductase dimerisation" evidence="9">
    <location>
        <begin position="167"/>
        <end position="262"/>
    </location>
</feature>
<proteinExistence type="inferred from homology"/>
<evidence type="ECO:0000313" key="10">
    <source>
        <dbReference type="EMBL" id="AEN98556.1"/>
    </source>
</evidence>
<dbReference type="Pfam" id="PF03807">
    <property type="entry name" value="F420_oxidored"/>
    <property type="match status" value="1"/>
</dbReference>
<dbReference type="Gene3D" id="1.10.3730.10">
    <property type="entry name" value="ProC C-terminal domain-like"/>
    <property type="match status" value="1"/>
</dbReference>
<feature type="domain" description="Pyrroline-5-carboxylate reductase catalytic N-terminal" evidence="8">
    <location>
        <begin position="12"/>
        <end position="101"/>
    </location>
</feature>
<evidence type="ECO:0000259" key="8">
    <source>
        <dbReference type="Pfam" id="PF03807"/>
    </source>
</evidence>
<feature type="binding site" evidence="7">
    <location>
        <position position="64"/>
    </location>
    <ligand>
        <name>NADPH</name>
        <dbReference type="ChEBI" id="CHEBI:57783"/>
    </ligand>
</feature>
<dbReference type="SUPFAM" id="SSF51735">
    <property type="entry name" value="NAD(P)-binding Rossmann-fold domains"/>
    <property type="match status" value="1"/>
</dbReference>
<dbReference type="PANTHER" id="PTHR11645:SF0">
    <property type="entry name" value="PYRROLINE-5-CARBOXYLATE REDUCTASE 3"/>
    <property type="match status" value="1"/>
</dbReference>
<comment type="subcellular location">
    <subcellularLocation>
        <location evidence="6">Cytoplasm</location>
    </subcellularLocation>
</comment>
<evidence type="ECO:0000313" key="11">
    <source>
        <dbReference type="Proteomes" id="UP000001285"/>
    </source>
</evidence>
<evidence type="ECO:0000256" key="7">
    <source>
        <dbReference type="PIRSR" id="PIRSR000193-1"/>
    </source>
</evidence>
<name>G2KTW3_FRUST</name>
<keyword evidence="4 6" id="KW-0560">Oxidoreductase</keyword>
<comment type="catalytic activity">
    <reaction evidence="6">
        <text>L-proline + NAD(+) = (S)-1-pyrroline-5-carboxylate + NADH + 2 H(+)</text>
        <dbReference type="Rhea" id="RHEA:14105"/>
        <dbReference type="ChEBI" id="CHEBI:15378"/>
        <dbReference type="ChEBI" id="CHEBI:17388"/>
        <dbReference type="ChEBI" id="CHEBI:57540"/>
        <dbReference type="ChEBI" id="CHEBI:57945"/>
        <dbReference type="ChEBI" id="CHEBI:60039"/>
        <dbReference type="EC" id="1.5.1.2"/>
    </reaction>
</comment>